<dbReference type="Proteomes" id="UP000229459">
    <property type="component" value="Unassembled WGS sequence"/>
</dbReference>
<accession>A0A2H0B554</accession>
<dbReference type="AlphaFoldDB" id="A0A2H0B554"/>
<feature type="transmembrane region" description="Helical" evidence="1">
    <location>
        <begin position="6"/>
        <end position="23"/>
    </location>
</feature>
<keyword evidence="1" id="KW-0812">Transmembrane</keyword>
<evidence type="ECO:0000313" key="3">
    <source>
        <dbReference type="Proteomes" id="UP000229459"/>
    </source>
</evidence>
<gene>
    <name evidence="2" type="ORF">COX08_04655</name>
</gene>
<keyword evidence="1" id="KW-1133">Transmembrane helix</keyword>
<evidence type="ECO:0000256" key="1">
    <source>
        <dbReference type="SAM" id="Phobius"/>
    </source>
</evidence>
<name>A0A2H0B554_9BACT</name>
<proteinExistence type="predicted"/>
<reference evidence="2 3" key="1">
    <citation type="submission" date="2017-09" db="EMBL/GenBank/DDBJ databases">
        <title>Depth-based differentiation of microbial function through sediment-hosted aquifers and enrichment of novel symbionts in the deep terrestrial subsurface.</title>
        <authorList>
            <person name="Probst A.J."/>
            <person name="Ladd B."/>
            <person name="Jarett J.K."/>
            <person name="Geller-Mcgrath D.E."/>
            <person name="Sieber C.M."/>
            <person name="Emerson J.B."/>
            <person name="Anantharaman K."/>
            <person name="Thomas B.C."/>
            <person name="Malmstrom R."/>
            <person name="Stieglmeier M."/>
            <person name="Klingl A."/>
            <person name="Woyke T."/>
            <person name="Ryan C.M."/>
            <person name="Banfield J.F."/>
        </authorList>
    </citation>
    <scope>NUCLEOTIDE SEQUENCE [LARGE SCALE GENOMIC DNA]</scope>
    <source>
        <strain evidence="2">CG23_combo_of_CG06-09_8_20_14_all_34_8</strain>
    </source>
</reference>
<evidence type="ECO:0008006" key="4">
    <source>
        <dbReference type="Google" id="ProtNLM"/>
    </source>
</evidence>
<dbReference type="EMBL" id="PCSR01000110">
    <property type="protein sequence ID" value="PIP52766.1"/>
    <property type="molecule type" value="Genomic_DNA"/>
</dbReference>
<organism evidence="2 3">
    <name type="scientific">Candidatus Beckwithbacteria bacterium CG23_combo_of_CG06-09_8_20_14_all_34_8</name>
    <dbReference type="NCBI Taxonomy" id="1974497"/>
    <lineage>
        <taxon>Bacteria</taxon>
        <taxon>Candidatus Beckwithiibacteriota</taxon>
    </lineage>
</organism>
<protein>
    <recommendedName>
        <fullName evidence="4">DUF2500 domain-containing protein</fullName>
    </recommendedName>
</protein>
<sequence length="93" mass="10672">MNETILTILFVAAVTAFFSYKAYKQKQASWKGELIEKYKKDGDDDSVDQWFVVFKTEAGKKVKMNVGKGFYDQVNVGGKYEKKKGVYVPMKIQ</sequence>
<evidence type="ECO:0000313" key="2">
    <source>
        <dbReference type="EMBL" id="PIP52766.1"/>
    </source>
</evidence>
<keyword evidence="1" id="KW-0472">Membrane</keyword>
<comment type="caution">
    <text evidence="2">The sequence shown here is derived from an EMBL/GenBank/DDBJ whole genome shotgun (WGS) entry which is preliminary data.</text>
</comment>